<feature type="transmembrane region" description="Helical" evidence="6">
    <location>
        <begin position="99"/>
        <end position="125"/>
    </location>
</feature>
<comment type="subcellular location">
    <subcellularLocation>
        <location evidence="1">Cell membrane</location>
        <topology evidence="1">Multi-pass membrane protein</topology>
    </subcellularLocation>
</comment>
<feature type="transmembrane region" description="Helical" evidence="6">
    <location>
        <begin position="233"/>
        <end position="252"/>
    </location>
</feature>
<evidence type="ECO:0000313" key="8">
    <source>
        <dbReference type="EMBL" id="SUN47557.1"/>
    </source>
</evidence>
<reference evidence="8 9" key="1">
    <citation type="submission" date="2018-06" db="EMBL/GenBank/DDBJ databases">
        <authorList>
            <consortium name="Pathogen Informatics"/>
            <person name="Doyle S."/>
        </authorList>
    </citation>
    <scope>NUCLEOTIDE SEQUENCE [LARGE SCALE GENOMIC DNA]</scope>
    <source>
        <strain evidence="8 9">NCTC12092</strain>
    </source>
</reference>
<evidence type="ECO:0000256" key="4">
    <source>
        <dbReference type="ARBA" id="ARBA00022989"/>
    </source>
</evidence>
<name>A0A380JTW3_9STRE</name>
<sequence>MVRLIYYQFNYRRREWSGAFPVLFSAGVVVGTCFTILFNVLGNTELFSRVIPAPLFIAPVFFGGLTLFFLISTLIKLLLNIFKDEYRLWYILGADRRQLSMLVGGQFAIVTLISSFIGSFISILSAKSYYYLIQGRVGVDYFPSISIQFNLLAVFLTIIFLTLVCFASATYNAYKLLDENIIFEEDKGEKKIYKFTKFGIFGINVFLWLSLVVGSVVVPYLDLPGGVSYKLSFMSSAIFYLLVIHILFLKYLSPWIELRIVQFLFKKVKGFATVLSKWSVIEKKYFLSSVTISMVTAITLITGLLLISNNGIRNSVEQNKEIYISFLFYLVAPLFIIVANIISVTIISSRQDETLSFQLETLGVSRLQKIKIRFYESIIYSVIILIVSLIFNLIITSLVINIINYTDLLTLNIWYIFSPALLISIAFCVVIFITKIAVEFYSNSKPDQNI</sequence>
<feature type="transmembrane region" description="Helical" evidence="6">
    <location>
        <begin position="378"/>
        <end position="403"/>
    </location>
</feature>
<proteinExistence type="predicted"/>
<dbReference type="AlphaFoldDB" id="A0A380JTW3"/>
<keyword evidence="4 6" id="KW-1133">Transmembrane helix</keyword>
<feature type="transmembrane region" description="Helical" evidence="6">
    <location>
        <begin position="195"/>
        <end position="221"/>
    </location>
</feature>
<accession>A0A380JTW3</accession>
<feature type="transmembrane region" description="Helical" evidence="6">
    <location>
        <begin position="415"/>
        <end position="438"/>
    </location>
</feature>
<keyword evidence="3 6" id="KW-0812">Transmembrane</keyword>
<evidence type="ECO:0000256" key="2">
    <source>
        <dbReference type="ARBA" id="ARBA00022475"/>
    </source>
</evidence>
<dbReference type="EMBL" id="UHFF01000002">
    <property type="protein sequence ID" value="SUN47557.1"/>
    <property type="molecule type" value="Genomic_DNA"/>
</dbReference>
<feature type="transmembrane region" description="Helical" evidence="6">
    <location>
        <begin position="145"/>
        <end position="174"/>
    </location>
</feature>
<protein>
    <submittedName>
        <fullName evidence="8">Permease</fullName>
    </submittedName>
</protein>
<evidence type="ECO:0000259" key="7">
    <source>
        <dbReference type="Pfam" id="PF02687"/>
    </source>
</evidence>
<evidence type="ECO:0000256" key="6">
    <source>
        <dbReference type="SAM" id="Phobius"/>
    </source>
</evidence>
<dbReference type="GO" id="GO:0005886">
    <property type="term" value="C:plasma membrane"/>
    <property type="evidence" value="ECO:0007669"/>
    <property type="project" value="UniProtKB-SubCell"/>
</dbReference>
<feature type="transmembrane region" description="Helical" evidence="6">
    <location>
        <begin position="53"/>
        <end position="79"/>
    </location>
</feature>
<gene>
    <name evidence="8" type="ORF">NCTC12092_01466</name>
</gene>
<evidence type="ECO:0000256" key="5">
    <source>
        <dbReference type="ARBA" id="ARBA00023136"/>
    </source>
</evidence>
<evidence type="ECO:0000256" key="3">
    <source>
        <dbReference type="ARBA" id="ARBA00022692"/>
    </source>
</evidence>
<organism evidence="8 9">
    <name type="scientific">Streptococcus equi subsp. equi</name>
    <dbReference type="NCBI Taxonomy" id="148942"/>
    <lineage>
        <taxon>Bacteria</taxon>
        <taxon>Bacillati</taxon>
        <taxon>Bacillota</taxon>
        <taxon>Bacilli</taxon>
        <taxon>Lactobacillales</taxon>
        <taxon>Streptococcaceae</taxon>
        <taxon>Streptococcus</taxon>
    </lineage>
</organism>
<feature type="transmembrane region" description="Helical" evidence="6">
    <location>
        <begin position="285"/>
        <end position="307"/>
    </location>
</feature>
<feature type="transmembrane region" description="Helical" evidence="6">
    <location>
        <begin position="20"/>
        <end position="41"/>
    </location>
</feature>
<evidence type="ECO:0000256" key="1">
    <source>
        <dbReference type="ARBA" id="ARBA00004651"/>
    </source>
</evidence>
<keyword evidence="5 6" id="KW-0472">Membrane</keyword>
<keyword evidence="2" id="KW-1003">Cell membrane</keyword>
<dbReference type="Proteomes" id="UP000254461">
    <property type="component" value="Unassembled WGS sequence"/>
</dbReference>
<dbReference type="Pfam" id="PF02687">
    <property type="entry name" value="FtsX"/>
    <property type="match status" value="1"/>
</dbReference>
<evidence type="ECO:0000313" key="9">
    <source>
        <dbReference type="Proteomes" id="UP000254461"/>
    </source>
</evidence>
<feature type="transmembrane region" description="Helical" evidence="6">
    <location>
        <begin position="327"/>
        <end position="347"/>
    </location>
</feature>
<dbReference type="RefSeq" id="WP_115251194.1">
    <property type="nucleotide sequence ID" value="NZ_UHFF01000002.1"/>
</dbReference>
<feature type="domain" description="ABC3 transporter permease C-terminal" evidence="7">
    <location>
        <begin position="88"/>
        <end position="180"/>
    </location>
</feature>
<dbReference type="InterPro" id="IPR003838">
    <property type="entry name" value="ABC3_permease_C"/>
</dbReference>